<dbReference type="InterPro" id="IPR003477">
    <property type="entry name" value="PemK-like"/>
</dbReference>
<gene>
    <name evidence="3" type="ORF">B0I26_12915</name>
</gene>
<comment type="similarity">
    <text evidence="1">Belongs to the PemK/MazF family.</text>
</comment>
<dbReference type="EMBL" id="QLMH01000029">
    <property type="protein sequence ID" value="RAK14860.1"/>
    <property type="molecule type" value="Genomic_DNA"/>
</dbReference>
<sequence length="196" mass="22880">MVSFIDKENWSDIHRGYEYEAVLPYPSDTKRPLSFFVPDSCDPERGRIVESIGNFRPVYVNGKPTAKEQKIVMTVKPRKVVVLTNDVINQNEDFEYILIAPINTIKPDEKHKDWYHKLVNDDHPIFTYIPKWNLERYVNLSQTMSIHKSLLLHKSDPIPDDRMKVIDDNLVQCLALGLISEDEVEEEKDIIPENKD</sequence>
<dbReference type="RefSeq" id="WP_111646593.1">
    <property type="nucleotide sequence ID" value="NZ_QLMH01000029.1"/>
</dbReference>
<dbReference type="AlphaFoldDB" id="A0A327Y1A0"/>
<name>A0A327Y1A0_9BACL</name>
<evidence type="ECO:0000313" key="4">
    <source>
        <dbReference type="Proteomes" id="UP000248555"/>
    </source>
</evidence>
<proteinExistence type="inferred from homology"/>
<evidence type="ECO:0000313" key="3">
    <source>
        <dbReference type="EMBL" id="RAK14860.1"/>
    </source>
</evidence>
<dbReference type="Pfam" id="PF02452">
    <property type="entry name" value="PemK_toxin"/>
    <property type="match status" value="1"/>
</dbReference>
<dbReference type="SUPFAM" id="SSF50118">
    <property type="entry name" value="Cell growth inhibitor/plasmid maintenance toxic component"/>
    <property type="match status" value="1"/>
</dbReference>
<dbReference type="Gene3D" id="2.30.30.110">
    <property type="match status" value="1"/>
</dbReference>
<dbReference type="OrthoDB" id="2677944at2"/>
<comment type="caution">
    <text evidence="3">The sequence shown here is derived from an EMBL/GenBank/DDBJ whole genome shotgun (WGS) entry which is preliminary data.</text>
</comment>
<keyword evidence="4" id="KW-1185">Reference proteome</keyword>
<evidence type="ECO:0000256" key="2">
    <source>
        <dbReference type="ARBA" id="ARBA00022649"/>
    </source>
</evidence>
<organism evidence="3 4">
    <name type="scientific">Paranoxybacillus vitaminiphilus</name>
    <dbReference type="NCBI Taxonomy" id="581036"/>
    <lineage>
        <taxon>Bacteria</taxon>
        <taxon>Bacillati</taxon>
        <taxon>Bacillota</taxon>
        <taxon>Bacilli</taxon>
        <taxon>Bacillales</taxon>
        <taxon>Anoxybacillaceae</taxon>
        <taxon>Paranoxybacillus</taxon>
    </lineage>
</organism>
<accession>A0A327Y1A0</accession>
<reference evidence="3 4" key="1">
    <citation type="submission" date="2018-06" db="EMBL/GenBank/DDBJ databases">
        <title>Genomic Encyclopedia of Type Strains, Phase III (KMG-III): the genomes of soil and plant-associated and newly described type strains.</title>
        <authorList>
            <person name="Whitman W."/>
        </authorList>
    </citation>
    <scope>NUCLEOTIDE SEQUENCE [LARGE SCALE GENOMIC DNA]</scope>
    <source>
        <strain evidence="3 4">CGMCC 1.8979</strain>
    </source>
</reference>
<keyword evidence="2" id="KW-1277">Toxin-antitoxin system</keyword>
<dbReference type="GO" id="GO:0003677">
    <property type="term" value="F:DNA binding"/>
    <property type="evidence" value="ECO:0007669"/>
    <property type="project" value="InterPro"/>
</dbReference>
<dbReference type="Proteomes" id="UP000248555">
    <property type="component" value="Unassembled WGS sequence"/>
</dbReference>
<dbReference type="InterPro" id="IPR011067">
    <property type="entry name" value="Plasmid_toxin/cell-grow_inhib"/>
</dbReference>
<protein>
    <submittedName>
        <fullName evidence="3">PemK-like, MazF-like toxin of type II toxin-antitoxin system</fullName>
    </submittedName>
</protein>
<evidence type="ECO:0000256" key="1">
    <source>
        <dbReference type="ARBA" id="ARBA00007521"/>
    </source>
</evidence>